<dbReference type="AlphaFoldDB" id="S4NZP4"/>
<accession>S4NZP4</accession>
<sequence>NRPKTVVIYIYFSAKYSLLKKGYQHQFNKLKRNGEFSQIPPHTKITIYTGLIIGLLLAIDFAIKSQQYNTTFYSIVLHGTASCYEDVL</sequence>
<keyword evidence="1" id="KW-1133">Transmembrane helix</keyword>
<keyword evidence="1" id="KW-0812">Transmembrane</keyword>
<name>S4NZP4_9NEOP</name>
<reference evidence="2" key="1">
    <citation type="journal article" date="2013" name="BMC Genomics">
        <title>Unscrambling butterfly oogenesis.</title>
        <authorList>
            <person name="Carter J.M."/>
            <person name="Baker S.C."/>
            <person name="Pink R."/>
            <person name="Carter D.R."/>
            <person name="Collins A."/>
            <person name="Tomlin J."/>
            <person name="Gibbs M."/>
            <person name="Breuker C.J."/>
        </authorList>
    </citation>
    <scope>NUCLEOTIDE SEQUENCE</scope>
    <source>
        <tissue evidence="2">Ovary</tissue>
    </source>
</reference>
<evidence type="ECO:0000256" key="1">
    <source>
        <dbReference type="SAM" id="Phobius"/>
    </source>
</evidence>
<proteinExistence type="predicted"/>
<feature type="non-terminal residue" evidence="2">
    <location>
        <position position="1"/>
    </location>
</feature>
<dbReference type="EMBL" id="GAIX01013300">
    <property type="protein sequence ID" value="JAA79260.1"/>
    <property type="molecule type" value="Transcribed_RNA"/>
</dbReference>
<keyword evidence="1" id="KW-0472">Membrane</keyword>
<reference evidence="2" key="2">
    <citation type="submission" date="2013-05" db="EMBL/GenBank/DDBJ databases">
        <authorList>
            <person name="Carter J.-M."/>
            <person name="Baker S.C."/>
            <person name="Pink R."/>
            <person name="Carter D.R.F."/>
            <person name="Collins A."/>
            <person name="Tomlin J."/>
            <person name="Gibbs M."/>
            <person name="Breuker C.J."/>
        </authorList>
    </citation>
    <scope>NUCLEOTIDE SEQUENCE</scope>
    <source>
        <tissue evidence="2">Ovary</tissue>
    </source>
</reference>
<protein>
    <submittedName>
        <fullName evidence="2">Uncharacterized protein</fullName>
    </submittedName>
</protein>
<evidence type="ECO:0000313" key="2">
    <source>
        <dbReference type="EMBL" id="JAA79260.1"/>
    </source>
</evidence>
<organism evidence="2">
    <name type="scientific">Pararge aegeria</name>
    <name type="common">speckled wood butterfly</name>
    <dbReference type="NCBI Taxonomy" id="116150"/>
    <lineage>
        <taxon>Eukaryota</taxon>
        <taxon>Metazoa</taxon>
        <taxon>Ecdysozoa</taxon>
        <taxon>Arthropoda</taxon>
        <taxon>Hexapoda</taxon>
        <taxon>Insecta</taxon>
        <taxon>Pterygota</taxon>
        <taxon>Neoptera</taxon>
        <taxon>Endopterygota</taxon>
        <taxon>Lepidoptera</taxon>
        <taxon>Glossata</taxon>
        <taxon>Ditrysia</taxon>
        <taxon>Papilionoidea</taxon>
        <taxon>Nymphalidae</taxon>
        <taxon>Satyrinae</taxon>
        <taxon>Satyrini</taxon>
        <taxon>Parargina</taxon>
        <taxon>Pararge</taxon>
    </lineage>
</organism>
<feature type="transmembrane region" description="Helical" evidence="1">
    <location>
        <begin position="45"/>
        <end position="63"/>
    </location>
</feature>